<dbReference type="Gene3D" id="3.40.50.300">
    <property type="entry name" value="P-loop containing nucleotide triphosphate hydrolases"/>
    <property type="match status" value="1"/>
</dbReference>
<keyword evidence="1" id="KW-0808">Transferase</keyword>
<dbReference type="InterPro" id="IPR027417">
    <property type="entry name" value="P-loop_NTPase"/>
</dbReference>
<dbReference type="OrthoDB" id="9781180at2"/>
<keyword evidence="1" id="KW-0418">Kinase</keyword>
<protein>
    <submittedName>
        <fullName evidence="1">Cytidylate kinase</fullName>
        <ecNumber evidence="1">2.7.4.25</ecNumber>
    </submittedName>
</protein>
<dbReference type="GeneID" id="62696377"/>
<sequence length="208" mass="23378">MTENVIITIGRQYGSGGREIGIRLAKKLEIPLYDHNLVAMAAKELGISEKEAKEADETALEGFLSSYIVGPGDYTAYMNAEDYMRPLSDRVYRTQSEIIKRLADRSPCVIVGRCADYILSDCPKCISVFICADKEDRIRRIAALRDLPERKAAEKIKKVDRERRYYYESNTGEEWGKSGTYQVVLNVSLTGIDKAVDMLAALFNGLCD</sequence>
<dbReference type="KEGG" id="csci:HDCHBGLK_02175"/>
<dbReference type="EMBL" id="CP036170">
    <property type="protein sequence ID" value="QBF74771.1"/>
    <property type="molecule type" value="Genomic_DNA"/>
</dbReference>
<dbReference type="SUPFAM" id="SSF52540">
    <property type="entry name" value="P-loop containing nucleoside triphosphate hydrolases"/>
    <property type="match status" value="1"/>
</dbReference>
<reference evidence="1 2" key="1">
    <citation type="journal article" date="2019" name="Appl. Environ. Microbiol.">
        <title>Clostridium scindens ATCC 35704: integration of nutritional requirements, the complete genome sequence, and global transcriptional responses to bile acids.</title>
        <authorList>
            <person name="Devendran S."/>
            <person name="Shrestha R."/>
            <person name="Alves J.M.P."/>
            <person name="Wolf P.G."/>
            <person name="Ly L."/>
            <person name="Hernandez A.G."/>
            <person name="Mendez-Garcia C."/>
            <person name="Inboden A."/>
            <person name="Wiley J."/>
            <person name="Paul O."/>
            <person name="Allen A."/>
            <person name="Springer E."/>
            <person name="Wright C.L."/>
            <person name="Fields C.J."/>
            <person name="Daniel S.L."/>
            <person name="Ridlon J.M."/>
        </authorList>
    </citation>
    <scope>NUCLEOTIDE SEQUENCE [LARGE SCALE GENOMIC DNA]</scope>
    <source>
        <strain evidence="1 2">ATCC 35704</strain>
    </source>
</reference>
<dbReference type="Pfam" id="PF13189">
    <property type="entry name" value="Cytidylate_kin2"/>
    <property type="match status" value="1"/>
</dbReference>
<name>A0A494WRI6_CLOS5</name>
<keyword evidence="2" id="KW-1185">Reference proteome</keyword>
<evidence type="ECO:0000313" key="2">
    <source>
        <dbReference type="Proteomes" id="UP000289664"/>
    </source>
</evidence>
<dbReference type="EC" id="2.7.4.25" evidence="1"/>
<evidence type="ECO:0000313" key="1">
    <source>
        <dbReference type="EMBL" id="QBF74771.1"/>
    </source>
</evidence>
<gene>
    <name evidence="1" type="primary">cmk_3</name>
    <name evidence="1" type="ORF">HDCHBGLK_02175</name>
</gene>
<dbReference type="AlphaFoldDB" id="A0A494WRI6"/>
<dbReference type="RefSeq" id="WP_039909389.1">
    <property type="nucleotide sequence ID" value="NZ_CP036170.1"/>
</dbReference>
<proteinExistence type="predicted"/>
<dbReference type="GO" id="GO:0016301">
    <property type="term" value="F:kinase activity"/>
    <property type="evidence" value="ECO:0007669"/>
    <property type="project" value="UniProtKB-KW"/>
</dbReference>
<organism evidence="1 2">
    <name type="scientific">Clostridium scindens (strain ATCC 35704 / DSM 5676 / VPI 13733 / 19)</name>
    <dbReference type="NCBI Taxonomy" id="411468"/>
    <lineage>
        <taxon>Bacteria</taxon>
        <taxon>Bacillati</taxon>
        <taxon>Bacillota</taxon>
        <taxon>Clostridia</taxon>
        <taxon>Lachnospirales</taxon>
        <taxon>Lachnospiraceae</taxon>
    </lineage>
</organism>
<accession>A0A494WRI6</accession>
<dbReference type="Proteomes" id="UP000289664">
    <property type="component" value="Chromosome"/>
</dbReference>